<reference evidence="2" key="2">
    <citation type="submission" date="2025-09" db="UniProtKB">
        <authorList>
            <consortium name="Ensembl"/>
        </authorList>
    </citation>
    <scope>IDENTIFICATION</scope>
</reference>
<keyword evidence="3" id="KW-1185">Reference proteome</keyword>
<dbReference type="InterPro" id="IPR056622">
    <property type="entry name" value="ARM_FBXO47"/>
</dbReference>
<dbReference type="PROSITE" id="PS50181">
    <property type="entry name" value="FBOX"/>
    <property type="match status" value="1"/>
</dbReference>
<evidence type="ECO:0000313" key="2">
    <source>
        <dbReference type="Ensembl" id="ENSMMOP00000007401.1"/>
    </source>
</evidence>
<protein>
    <recommendedName>
        <fullName evidence="1">F-box domain-containing protein</fullName>
    </recommendedName>
</protein>
<evidence type="ECO:0000313" key="3">
    <source>
        <dbReference type="Proteomes" id="UP000261620"/>
    </source>
</evidence>
<dbReference type="Ensembl" id="ENSMMOT00000007541.1">
    <property type="protein sequence ID" value="ENSMMOP00000007401.1"/>
    <property type="gene ID" value="ENSMMOG00000005761.1"/>
</dbReference>
<reference evidence="2" key="1">
    <citation type="submission" date="2025-08" db="UniProtKB">
        <authorList>
            <consortium name="Ensembl"/>
        </authorList>
    </citation>
    <scope>IDENTIFICATION</scope>
</reference>
<dbReference type="PANTHER" id="PTHR34098:SF1">
    <property type="entry name" value="F-BOX ONLY PROTEIN 47"/>
    <property type="match status" value="1"/>
</dbReference>
<sequence>MVRTARRHVCKYTVTRKSKHCKQSHQRGPQARTIVTRSQCETSGSMFHQLPSEVFHMILGQLSVLDMSVFSMVSKEIAKHIVDYISTLSWRNRMIVESFHPSTRVERRSTIGRYRHLSLLFKRCTLLLPTKDRLKFIFGMFSQVRKGEKDCIGFSSYGAFLRTLIAGWDERECYRVFNFLCDTTNLLQKVEAVISGRPGECFRELQVRLFCRQVLLDQWPNHSDCQFWLTLLLRPWPIASQAHLLLILYGPQLPDVIPQQWHVENMARLLVLCGSSLCYNMLASKAINGRLPEISKVIVLLLLLQVCEKDGYHMSWAVKLVQELCNVFGTAVEKYRFIQQLEEMFSEVIREVFEFSVADRETLHSLCVLLDSSARFHTKFLHMFLK</sequence>
<dbReference type="PANTHER" id="PTHR34098">
    <property type="entry name" value="F-BOX ONLY PROTEIN 47"/>
    <property type="match status" value="1"/>
</dbReference>
<evidence type="ECO:0000259" key="1">
    <source>
        <dbReference type="PROSITE" id="PS50181"/>
    </source>
</evidence>
<dbReference type="AlphaFoldDB" id="A0A3Q3VWJ3"/>
<dbReference type="SUPFAM" id="SSF81383">
    <property type="entry name" value="F-box domain"/>
    <property type="match status" value="1"/>
</dbReference>
<dbReference type="Proteomes" id="UP000261620">
    <property type="component" value="Unplaced"/>
</dbReference>
<accession>A0A3Q3VWJ3</accession>
<dbReference type="Pfam" id="PF00646">
    <property type="entry name" value="F-box"/>
    <property type="match status" value="1"/>
</dbReference>
<dbReference type="InterPro" id="IPR036047">
    <property type="entry name" value="F-box-like_dom_sf"/>
</dbReference>
<organism evidence="2 3">
    <name type="scientific">Mola mola</name>
    <name type="common">Ocean sunfish</name>
    <name type="synonym">Tetraodon mola</name>
    <dbReference type="NCBI Taxonomy" id="94237"/>
    <lineage>
        <taxon>Eukaryota</taxon>
        <taxon>Metazoa</taxon>
        <taxon>Chordata</taxon>
        <taxon>Craniata</taxon>
        <taxon>Vertebrata</taxon>
        <taxon>Euteleostomi</taxon>
        <taxon>Actinopterygii</taxon>
        <taxon>Neopterygii</taxon>
        <taxon>Teleostei</taxon>
        <taxon>Neoteleostei</taxon>
        <taxon>Acanthomorphata</taxon>
        <taxon>Eupercaria</taxon>
        <taxon>Tetraodontiformes</taxon>
        <taxon>Molidae</taxon>
        <taxon>Mola</taxon>
    </lineage>
</organism>
<dbReference type="InterPro" id="IPR001810">
    <property type="entry name" value="F-box_dom"/>
</dbReference>
<dbReference type="InterPro" id="IPR038946">
    <property type="entry name" value="FBXO47"/>
</dbReference>
<proteinExistence type="predicted"/>
<name>A0A3Q3VWJ3_MOLML</name>
<dbReference type="Pfam" id="PF24467">
    <property type="entry name" value="ARM_FBXO47"/>
    <property type="match status" value="2"/>
</dbReference>
<feature type="domain" description="F-box" evidence="1">
    <location>
        <begin position="44"/>
        <end position="93"/>
    </location>
</feature>